<evidence type="ECO:0000256" key="11">
    <source>
        <dbReference type="ARBA" id="ARBA00080928"/>
    </source>
</evidence>
<dbReference type="InterPro" id="IPR019775">
    <property type="entry name" value="WD40_repeat_CS"/>
</dbReference>
<sequence>MASGTHKLGRCRNRVMGLPKGEDLVQPAGRRRGQSANKSSLSANGDSSKAPVKCESQAFDSNLQEAELAAEVGSDMTNSTQGTGQDNCEKGIQSDSTLLTSEGSTNATPTKTKRKAHAWSTGKRRRKQPAETSPKTPKAAPATPKAAVKRRRSAPQATSTPMGKIAAPLEAPSSPGTPELTLGGRPKRRAAKAAIEYLHSLVNSLNDTHADSQKTDDETDSAPSTKTKTKTPKKAATGRGKKRKAPEPDSDPAEDSDFVPEGKEEDDDEEEDSEEVEDDDLDKDFSLQREPRKRGAGFLKEFTKRSRPPQVVYGTASNGLPNRLMSPVWTAFPVHKEFRNDNLLPWVFPEWIPSLKDWQFLATSEAEAYLPQETESPAFMLSREQLTKGNTLQRLKRFESMPYHGERWDATFFVGGPVWAMEWCPCPDGSTGSQYVAMYCNRDMDSRHKVKSLHTGPGLLQIWDLGDLNYRTRPSREAQLSYCLAQDEGCVWSLKWCPSGAWELPCTARKSPQMPRLGLLAAGCSSGRIVIYSLPHPDALLTHRRSQTDGEASQGPLICRVQPVLTLCLGSSSISGQCLTLDWMPVKPHNLLAAGFYDGMVALWDLSTKSSLLRVRAPGKSPSIHPFHSFLAHDDVVRSVSWCRASGDHMVTAGDDRMTKMWDLQRTHTPLCAFKRFLTTEAIWPLRWSGVLMSQECSFATHGQQGIHFVDSGFVGFKHLFVLPRKATLWSLSLSEWLNSCVTADSIGEMVMVLIPTLGMTGINLKKTSDRRFPVYRGEMVRFSPEAETERGEEDGDGGGGGVKDPEAEPNTYREAVKKYHIHFHDSDMRNFKGAASRPSTKLMRSSEMKGAIKIDRMPLTSIHKVRINPNLVASTWVLSAGQSGLVRIHCLRCLQGSIMEKLQRESEVQFSAMFPSQEDPDAATTVQSTTEGTVLVS</sequence>
<evidence type="ECO:0000256" key="2">
    <source>
        <dbReference type="ARBA" id="ARBA00022553"/>
    </source>
</evidence>
<keyword evidence="6" id="KW-0539">Nucleus</keyword>
<feature type="compositionally biased region" description="Polar residues" evidence="13">
    <location>
        <begin position="75"/>
        <end position="86"/>
    </location>
</feature>
<dbReference type="FunFam" id="2.130.10.10:FF:000311">
    <property type="entry name" value="general transcription factor 3C polypeptide 2"/>
    <property type="match status" value="1"/>
</dbReference>
<feature type="region of interest" description="Disordered" evidence="13">
    <location>
        <begin position="917"/>
        <end position="938"/>
    </location>
</feature>
<dbReference type="SMART" id="SM00320">
    <property type="entry name" value="WD40"/>
    <property type="match status" value="3"/>
</dbReference>
<evidence type="ECO:0000256" key="7">
    <source>
        <dbReference type="ARBA" id="ARBA00053668"/>
    </source>
</evidence>
<reference evidence="15" key="1">
    <citation type="submission" date="2025-08" db="UniProtKB">
        <authorList>
            <consortium name="RefSeq"/>
        </authorList>
    </citation>
    <scope>IDENTIFICATION</scope>
</reference>
<dbReference type="InterPro" id="IPR015943">
    <property type="entry name" value="WD40/YVTN_repeat-like_dom_sf"/>
</dbReference>
<organism evidence="14 15">
    <name type="scientific">Clupea harengus</name>
    <name type="common">Atlantic herring</name>
    <dbReference type="NCBI Taxonomy" id="7950"/>
    <lineage>
        <taxon>Eukaryota</taxon>
        <taxon>Metazoa</taxon>
        <taxon>Chordata</taxon>
        <taxon>Craniata</taxon>
        <taxon>Vertebrata</taxon>
        <taxon>Euteleostomi</taxon>
        <taxon>Actinopterygii</taxon>
        <taxon>Neopterygii</taxon>
        <taxon>Teleostei</taxon>
        <taxon>Clupei</taxon>
        <taxon>Clupeiformes</taxon>
        <taxon>Clupeoidei</taxon>
        <taxon>Clupeidae</taxon>
        <taxon>Clupea</taxon>
    </lineage>
</organism>
<evidence type="ECO:0000313" key="14">
    <source>
        <dbReference type="Proteomes" id="UP000515152"/>
    </source>
</evidence>
<evidence type="ECO:0000256" key="4">
    <source>
        <dbReference type="ARBA" id="ARBA00022737"/>
    </source>
</evidence>
<evidence type="ECO:0000256" key="10">
    <source>
        <dbReference type="ARBA" id="ARBA00077594"/>
    </source>
</evidence>
<keyword evidence="5" id="KW-0804">Transcription</keyword>
<evidence type="ECO:0000256" key="6">
    <source>
        <dbReference type="ARBA" id="ARBA00023242"/>
    </source>
</evidence>
<dbReference type="InterPro" id="IPR001680">
    <property type="entry name" value="WD40_rpt"/>
</dbReference>
<feature type="compositionally biased region" description="Polar residues" evidence="13">
    <location>
        <begin position="34"/>
        <end position="47"/>
    </location>
</feature>
<dbReference type="PROSITE" id="PS50082">
    <property type="entry name" value="WD_REPEATS_2"/>
    <property type="match status" value="1"/>
</dbReference>
<comment type="function">
    <text evidence="7">Required for RNA polymerase III-mediated transcription. Component of TFIIIC that initiates transcription complex assembly on tRNA and is required for transcription of 5S rRNA and other stable nuclear and cytoplasmic RNAs. May play a direct role in stabilizing interactions of TFIIIC2 with TFIIIC1.</text>
</comment>
<dbReference type="Gene3D" id="2.130.10.10">
    <property type="entry name" value="YVTN repeat-like/Quinoprotein amine dehydrogenase"/>
    <property type="match status" value="1"/>
</dbReference>
<dbReference type="GO" id="GO:0000127">
    <property type="term" value="C:transcription factor TFIIIC complex"/>
    <property type="evidence" value="ECO:0007669"/>
    <property type="project" value="TreeGrafter"/>
</dbReference>
<name>A0A6P3VL03_CLUHA</name>
<dbReference type="PROSITE" id="PS50294">
    <property type="entry name" value="WD_REPEATS_REGION"/>
    <property type="match status" value="1"/>
</dbReference>
<evidence type="ECO:0000256" key="3">
    <source>
        <dbReference type="ARBA" id="ARBA00022574"/>
    </source>
</evidence>
<dbReference type="PANTHER" id="PTHR15052:SF2">
    <property type="entry name" value="GENERAL TRANSCRIPTION FACTOR 3C POLYPEPTIDE 2"/>
    <property type="match status" value="1"/>
</dbReference>
<dbReference type="GO" id="GO:0005634">
    <property type="term" value="C:nucleus"/>
    <property type="evidence" value="ECO:0007669"/>
    <property type="project" value="UniProtKB-SubCell"/>
</dbReference>
<keyword evidence="4" id="KW-0677">Repeat</keyword>
<feature type="compositionally biased region" description="Low complexity" evidence="13">
    <location>
        <begin position="130"/>
        <end position="146"/>
    </location>
</feature>
<feature type="compositionally biased region" description="Polar residues" evidence="13">
    <location>
        <begin position="93"/>
        <end position="110"/>
    </location>
</feature>
<feature type="compositionally biased region" description="Basic residues" evidence="13">
    <location>
        <begin position="111"/>
        <end position="127"/>
    </location>
</feature>
<dbReference type="KEGG" id="char:105892950"/>
<dbReference type="PROSITE" id="PS00678">
    <property type="entry name" value="WD_REPEATS_1"/>
    <property type="match status" value="1"/>
</dbReference>
<feature type="compositionally biased region" description="Polar residues" evidence="13">
    <location>
        <begin position="925"/>
        <end position="938"/>
    </location>
</feature>
<evidence type="ECO:0000256" key="12">
    <source>
        <dbReference type="PROSITE-ProRule" id="PRU00221"/>
    </source>
</evidence>
<feature type="repeat" description="WD" evidence="12">
    <location>
        <begin position="630"/>
        <end position="665"/>
    </location>
</feature>
<dbReference type="CTD" id="2976"/>
<dbReference type="OrthoDB" id="4703at2759"/>
<evidence type="ECO:0000256" key="9">
    <source>
        <dbReference type="ARBA" id="ARBA00069550"/>
    </source>
</evidence>
<proteinExistence type="predicted"/>
<evidence type="ECO:0000256" key="1">
    <source>
        <dbReference type="ARBA" id="ARBA00004123"/>
    </source>
</evidence>
<feature type="region of interest" description="Disordered" evidence="13">
    <location>
        <begin position="205"/>
        <end position="300"/>
    </location>
</feature>
<evidence type="ECO:0000256" key="8">
    <source>
        <dbReference type="ARBA" id="ARBA00063334"/>
    </source>
</evidence>
<feature type="compositionally biased region" description="Acidic residues" evidence="13">
    <location>
        <begin position="248"/>
        <end position="282"/>
    </location>
</feature>
<protein>
    <recommendedName>
        <fullName evidence="9">General transcription factor 3C polypeptide 2</fullName>
    </recommendedName>
    <alternativeName>
        <fullName evidence="10">TF3C-beta</fullName>
    </alternativeName>
    <alternativeName>
        <fullName evidence="11">Transcription factor IIIC subunit beta</fullName>
    </alternativeName>
</protein>
<dbReference type="InterPro" id="IPR052416">
    <property type="entry name" value="GTF3C_component"/>
</dbReference>
<evidence type="ECO:0000313" key="15">
    <source>
        <dbReference type="RefSeq" id="XP_012674732.2"/>
    </source>
</evidence>
<keyword evidence="14" id="KW-1185">Reference proteome</keyword>
<comment type="subcellular location">
    <subcellularLocation>
        <location evidence="1">Nucleus</location>
    </subcellularLocation>
</comment>
<evidence type="ECO:0000256" key="5">
    <source>
        <dbReference type="ARBA" id="ARBA00023163"/>
    </source>
</evidence>
<dbReference type="RefSeq" id="XP_012674732.2">
    <property type="nucleotide sequence ID" value="XM_012819278.3"/>
</dbReference>
<dbReference type="SUPFAM" id="SSF50978">
    <property type="entry name" value="WD40 repeat-like"/>
    <property type="match status" value="1"/>
</dbReference>
<dbReference type="GO" id="GO:0006383">
    <property type="term" value="P:transcription by RNA polymerase III"/>
    <property type="evidence" value="ECO:0007669"/>
    <property type="project" value="TreeGrafter"/>
</dbReference>
<gene>
    <name evidence="15" type="primary">gtf3c2</name>
</gene>
<dbReference type="AlphaFoldDB" id="A0A6P3VL03"/>
<feature type="region of interest" description="Disordered" evidence="13">
    <location>
        <begin position="784"/>
        <end position="809"/>
    </location>
</feature>
<dbReference type="GeneID" id="105892950"/>
<keyword evidence="3 12" id="KW-0853">WD repeat</keyword>
<feature type="region of interest" description="Disordered" evidence="13">
    <location>
        <begin position="1"/>
        <end position="191"/>
    </location>
</feature>
<dbReference type="Proteomes" id="UP000515152">
    <property type="component" value="Chromosome 15"/>
</dbReference>
<evidence type="ECO:0000256" key="13">
    <source>
        <dbReference type="SAM" id="MobiDB-lite"/>
    </source>
</evidence>
<dbReference type="InterPro" id="IPR036322">
    <property type="entry name" value="WD40_repeat_dom_sf"/>
</dbReference>
<dbReference type="PANTHER" id="PTHR15052">
    <property type="entry name" value="RNA POLYMERASE III TRANSCRIPTION INITIATION FACTOR COMPLEX SUBUNIT"/>
    <property type="match status" value="1"/>
</dbReference>
<accession>A0A6P3VL03</accession>
<keyword evidence="2" id="KW-0597">Phosphoprotein</keyword>
<comment type="subunit">
    <text evidence="8">Part of the TFIIIC subcomplex TFIIIC2, consisting of six subunits, GTF3C1, GTF3C2, GTF3C3, GTF3C4, GTF3C5 and GTF3C6.</text>
</comment>